<accession>A0A8H4RIJ1</accession>
<feature type="compositionally biased region" description="Low complexity" evidence="3">
    <location>
        <begin position="1"/>
        <end position="13"/>
    </location>
</feature>
<dbReference type="InterPro" id="IPR000182">
    <property type="entry name" value="GNAT_dom"/>
</dbReference>
<evidence type="ECO:0000256" key="3">
    <source>
        <dbReference type="SAM" id="MobiDB-lite"/>
    </source>
</evidence>
<dbReference type="CDD" id="cd04301">
    <property type="entry name" value="NAT_SF"/>
    <property type="match status" value="1"/>
</dbReference>
<keyword evidence="2" id="KW-0012">Acyltransferase</keyword>
<evidence type="ECO:0000256" key="1">
    <source>
        <dbReference type="ARBA" id="ARBA00022679"/>
    </source>
</evidence>
<evidence type="ECO:0000256" key="2">
    <source>
        <dbReference type="ARBA" id="ARBA00023315"/>
    </source>
</evidence>
<dbReference type="GO" id="GO:0016747">
    <property type="term" value="F:acyltransferase activity, transferring groups other than amino-acyl groups"/>
    <property type="evidence" value="ECO:0007669"/>
    <property type="project" value="InterPro"/>
</dbReference>
<sequence length="192" mass="21230">MHSTTSPSESSPSLEKPQKPTIRLATPTDASQIASLGRTVFSKAFGYSLPPSDLQIYLQTSYSVASIQADLTNPLMTVLVAISPSAPDQILGFAQLTEGTMEPCIEGKEDPIELQRLYVGLEWKGMGLGRLLVEGIEEVAREKGGKTLWLGVWEENFSAHKVYEKLGFRNTGHHDFVMGSCVQRDWIMWKSL</sequence>
<dbReference type="Gene3D" id="3.40.630.30">
    <property type="match status" value="1"/>
</dbReference>
<evidence type="ECO:0000313" key="5">
    <source>
        <dbReference type="EMBL" id="KAF4630293.1"/>
    </source>
</evidence>
<name>A0A8H4RIJ1_9HELO</name>
<keyword evidence="6" id="KW-1185">Reference proteome</keyword>
<organism evidence="5 6">
    <name type="scientific">Cudoniella acicularis</name>
    <dbReference type="NCBI Taxonomy" id="354080"/>
    <lineage>
        <taxon>Eukaryota</taxon>
        <taxon>Fungi</taxon>
        <taxon>Dikarya</taxon>
        <taxon>Ascomycota</taxon>
        <taxon>Pezizomycotina</taxon>
        <taxon>Leotiomycetes</taxon>
        <taxon>Helotiales</taxon>
        <taxon>Tricladiaceae</taxon>
        <taxon>Cudoniella</taxon>
    </lineage>
</organism>
<gene>
    <name evidence="5" type="ORF">G7Y89_g7844</name>
</gene>
<dbReference type="Proteomes" id="UP000566819">
    <property type="component" value="Unassembled WGS sequence"/>
</dbReference>
<dbReference type="AlphaFoldDB" id="A0A8H4RIJ1"/>
<dbReference type="OrthoDB" id="9975416at2759"/>
<evidence type="ECO:0000259" key="4">
    <source>
        <dbReference type="PROSITE" id="PS51186"/>
    </source>
</evidence>
<feature type="region of interest" description="Disordered" evidence="3">
    <location>
        <begin position="1"/>
        <end position="20"/>
    </location>
</feature>
<dbReference type="InterPro" id="IPR050832">
    <property type="entry name" value="Bact_Acetyltransf"/>
</dbReference>
<comment type="caution">
    <text evidence="5">The sequence shown here is derived from an EMBL/GenBank/DDBJ whole genome shotgun (WGS) entry which is preliminary data.</text>
</comment>
<dbReference type="PANTHER" id="PTHR43877">
    <property type="entry name" value="AMINOALKYLPHOSPHONATE N-ACETYLTRANSFERASE-RELATED-RELATED"/>
    <property type="match status" value="1"/>
</dbReference>
<protein>
    <recommendedName>
        <fullName evidence="4">N-acetyltransferase domain-containing protein</fullName>
    </recommendedName>
</protein>
<evidence type="ECO:0000313" key="6">
    <source>
        <dbReference type="Proteomes" id="UP000566819"/>
    </source>
</evidence>
<proteinExistence type="predicted"/>
<dbReference type="InterPro" id="IPR016181">
    <property type="entry name" value="Acyl_CoA_acyltransferase"/>
</dbReference>
<dbReference type="SUPFAM" id="SSF55729">
    <property type="entry name" value="Acyl-CoA N-acyltransferases (Nat)"/>
    <property type="match status" value="1"/>
</dbReference>
<keyword evidence="1" id="KW-0808">Transferase</keyword>
<reference evidence="5 6" key="1">
    <citation type="submission" date="2020-03" db="EMBL/GenBank/DDBJ databases">
        <title>Draft Genome Sequence of Cudoniella acicularis.</title>
        <authorList>
            <person name="Buettner E."/>
            <person name="Kellner H."/>
        </authorList>
    </citation>
    <scope>NUCLEOTIDE SEQUENCE [LARGE SCALE GENOMIC DNA]</scope>
    <source>
        <strain evidence="5 6">DSM 108380</strain>
    </source>
</reference>
<dbReference type="Pfam" id="PF00583">
    <property type="entry name" value="Acetyltransf_1"/>
    <property type="match status" value="1"/>
</dbReference>
<feature type="domain" description="N-acetyltransferase" evidence="4">
    <location>
        <begin position="20"/>
        <end position="192"/>
    </location>
</feature>
<dbReference type="EMBL" id="JAAMPI010000565">
    <property type="protein sequence ID" value="KAF4630293.1"/>
    <property type="molecule type" value="Genomic_DNA"/>
</dbReference>
<dbReference type="PROSITE" id="PS51186">
    <property type="entry name" value="GNAT"/>
    <property type="match status" value="1"/>
</dbReference>